<reference evidence="2" key="1">
    <citation type="journal article" date="2023" name="BMC Genomics">
        <title>Chromosome-level genome assemblies of Cutaneotrichosporon spp. (Trichosporonales, Basidiomycota) reveal imbalanced evolution between nucleotide sequences and chromosome synteny.</title>
        <authorList>
            <person name="Kobayashi Y."/>
            <person name="Kayamori A."/>
            <person name="Aoki K."/>
            <person name="Shiwa Y."/>
            <person name="Matsutani M."/>
            <person name="Fujita N."/>
            <person name="Sugita T."/>
            <person name="Iwasaki W."/>
            <person name="Tanaka N."/>
            <person name="Takashima M."/>
        </authorList>
    </citation>
    <scope>NUCLEOTIDE SEQUENCE</scope>
    <source>
        <strain evidence="2">HIS019</strain>
    </source>
</reference>
<evidence type="ECO:0000256" key="1">
    <source>
        <dbReference type="SAM" id="MobiDB-lite"/>
    </source>
</evidence>
<feature type="compositionally biased region" description="Polar residues" evidence="1">
    <location>
        <begin position="1"/>
        <end position="11"/>
    </location>
</feature>
<dbReference type="KEGG" id="ccac:CcaHIS019_0401440"/>
<dbReference type="Proteomes" id="UP001233271">
    <property type="component" value="Chromosome 4"/>
</dbReference>
<dbReference type="RefSeq" id="XP_060456589.1">
    <property type="nucleotide sequence ID" value="XM_060599947.1"/>
</dbReference>
<feature type="region of interest" description="Disordered" evidence="1">
    <location>
        <begin position="1"/>
        <end position="228"/>
    </location>
</feature>
<gene>
    <name evidence="2" type="ORF">CcaverHIS019_0401440</name>
</gene>
<proteinExistence type="predicted"/>
<sequence length="345" mass="37638">MTTLAPISSSESDLKRFRTPSATRAGRAPSSERFASALRALSPGRAPVPRGLMETMNEEHRGRDPLISTGRGGAGNIVRELSCGPDELAGERGRELRDHSVDRATHSGRGGAGNIRSPSRDPKSQAICEMQEDALQDALIAERRGRAENQTFTTGRGGAGNIENRSRSRSEARDPSNPNMNSPLPRGGSTSRTRNGREESRNRGFHAGRGGYGNITEEASEEELARRRQEELYEAQVKKKYEEGEPALLKTTGRGGAGSVLHDLAPVDFDTLSLEEREARDKFYKDEVKQPIRGGRGGAGNIVPREERGRESNHHHHHTTSTGSVFGSMLRSLSRAARGEKEPTK</sequence>
<dbReference type="PANTHER" id="PTHR34693:SF1">
    <property type="entry name" value="PROTEIN PAR32"/>
    <property type="match status" value="1"/>
</dbReference>
<feature type="compositionally biased region" description="Basic and acidic residues" evidence="1">
    <location>
        <begin position="164"/>
        <end position="174"/>
    </location>
</feature>
<protein>
    <submittedName>
        <fullName evidence="2">Uncharacterized protein</fullName>
    </submittedName>
</protein>
<name>A0AA48L3K0_9TREE</name>
<evidence type="ECO:0000313" key="3">
    <source>
        <dbReference type="Proteomes" id="UP001233271"/>
    </source>
</evidence>
<dbReference type="EMBL" id="AP028215">
    <property type="protein sequence ID" value="BEI91324.1"/>
    <property type="molecule type" value="Genomic_DNA"/>
</dbReference>
<accession>A0AA48L3K0</accession>
<dbReference type="PANTHER" id="PTHR34693">
    <property type="entry name" value="PROTEIN PAR32"/>
    <property type="match status" value="1"/>
</dbReference>
<evidence type="ECO:0000313" key="2">
    <source>
        <dbReference type="EMBL" id="BEI91324.1"/>
    </source>
</evidence>
<dbReference type="Pfam" id="PF12223">
    <property type="entry name" value="DUF3602"/>
    <property type="match status" value="3"/>
</dbReference>
<dbReference type="AlphaFoldDB" id="A0AA48L3K0"/>
<dbReference type="InterPro" id="IPR053203">
    <property type="entry name" value="Cisplatin_resist-associated"/>
</dbReference>
<keyword evidence="3" id="KW-1185">Reference proteome</keyword>
<feature type="compositionally biased region" description="Basic and acidic residues" evidence="1">
    <location>
        <begin position="89"/>
        <end position="105"/>
    </location>
</feature>
<dbReference type="InterPro" id="IPR022024">
    <property type="entry name" value="DUF3602"/>
</dbReference>
<dbReference type="GeneID" id="85495194"/>
<organism evidence="2 3">
    <name type="scientific">Cutaneotrichosporon cavernicola</name>
    <dbReference type="NCBI Taxonomy" id="279322"/>
    <lineage>
        <taxon>Eukaryota</taxon>
        <taxon>Fungi</taxon>
        <taxon>Dikarya</taxon>
        <taxon>Basidiomycota</taxon>
        <taxon>Agaricomycotina</taxon>
        <taxon>Tremellomycetes</taxon>
        <taxon>Trichosporonales</taxon>
        <taxon>Trichosporonaceae</taxon>
        <taxon>Cutaneotrichosporon</taxon>
    </lineage>
</organism>
<feature type="region of interest" description="Disordered" evidence="1">
    <location>
        <begin position="285"/>
        <end position="345"/>
    </location>
</feature>